<dbReference type="CDD" id="cd01852">
    <property type="entry name" value="AIG1"/>
    <property type="match status" value="1"/>
</dbReference>
<gene>
    <name evidence="5" type="ORF">U0070_004813</name>
</gene>
<dbReference type="Gene3D" id="3.40.50.300">
    <property type="entry name" value="P-loop containing nucleotide triphosphate hydrolases"/>
    <property type="match status" value="1"/>
</dbReference>
<dbReference type="PANTHER" id="PTHR10903:SF69">
    <property type="entry name" value="GTPASE IMAP FAMILY MEMBER 5"/>
    <property type="match status" value="1"/>
</dbReference>
<name>A0AAW0J6E8_MYOGA</name>
<dbReference type="GO" id="GO:0005525">
    <property type="term" value="F:GTP binding"/>
    <property type="evidence" value="ECO:0007669"/>
    <property type="project" value="UniProtKB-KW"/>
</dbReference>
<comment type="caution">
    <text evidence="5">The sequence shown here is derived from an EMBL/GenBank/DDBJ whole genome shotgun (WGS) entry which is preliminary data.</text>
</comment>
<evidence type="ECO:0000256" key="1">
    <source>
        <dbReference type="ARBA" id="ARBA00008535"/>
    </source>
</evidence>
<evidence type="ECO:0000259" key="4">
    <source>
        <dbReference type="PROSITE" id="PS51720"/>
    </source>
</evidence>
<dbReference type="Proteomes" id="UP001488838">
    <property type="component" value="Unassembled WGS sequence"/>
</dbReference>
<protein>
    <recommendedName>
        <fullName evidence="4">AIG1-type G domain-containing protein</fullName>
    </recommendedName>
</protein>
<sequence>MHDIVFGVAYHIQIQYERSLYISSSRNKKMEMLQIGVKDTFPTGRKEGGCTPGSEPLRILLVGLSGCGKSATGNSIFSRQAFESRLRGQSVTRTSQAETGTWKGRRLLVVDTAPIFGSKAQNQDMGKDIGDCYLLCAPGPHVLLLVAQLGRFTAQDTLAVRRVKEIFGAGVMRHMIILFTHKEDLADETLDEFVTHTDNHSLHSLVHECGRRYCAFNNRASGEEQQGQLAELMVLELLNGGYSEYQEAYRCYLTKVRQEVERQKRELEEQEGSWVLKFLLQGKAWKNPLLCERCPYPFLGLERGRRPDFYSYNEIRVDL</sequence>
<dbReference type="FunFam" id="3.40.50.300:FF:000366">
    <property type="entry name" value="GTPase, IMAP family member 2"/>
    <property type="match status" value="1"/>
</dbReference>
<organism evidence="5 6">
    <name type="scientific">Myodes glareolus</name>
    <name type="common">Bank vole</name>
    <name type="synonym">Clethrionomys glareolus</name>
    <dbReference type="NCBI Taxonomy" id="447135"/>
    <lineage>
        <taxon>Eukaryota</taxon>
        <taxon>Metazoa</taxon>
        <taxon>Chordata</taxon>
        <taxon>Craniata</taxon>
        <taxon>Vertebrata</taxon>
        <taxon>Euteleostomi</taxon>
        <taxon>Mammalia</taxon>
        <taxon>Eutheria</taxon>
        <taxon>Euarchontoglires</taxon>
        <taxon>Glires</taxon>
        <taxon>Rodentia</taxon>
        <taxon>Myomorpha</taxon>
        <taxon>Muroidea</taxon>
        <taxon>Cricetidae</taxon>
        <taxon>Arvicolinae</taxon>
        <taxon>Myodes</taxon>
    </lineage>
</organism>
<keyword evidence="3" id="KW-0342">GTP-binding</keyword>
<dbReference type="PANTHER" id="PTHR10903">
    <property type="entry name" value="GTPASE, IMAP FAMILY MEMBER-RELATED"/>
    <property type="match status" value="1"/>
</dbReference>
<dbReference type="Pfam" id="PF04548">
    <property type="entry name" value="AIG1"/>
    <property type="match status" value="1"/>
</dbReference>
<dbReference type="AlphaFoldDB" id="A0AAW0J6E8"/>
<evidence type="ECO:0000313" key="6">
    <source>
        <dbReference type="Proteomes" id="UP001488838"/>
    </source>
</evidence>
<dbReference type="InterPro" id="IPR045058">
    <property type="entry name" value="GIMA/IAN/Toc"/>
</dbReference>
<feature type="domain" description="AIG1-type G" evidence="4">
    <location>
        <begin position="54"/>
        <end position="261"/>
    </location>
</feature>
<evidence type="ECO:0000256" key="3">
    <source>
        <dbReference type="ARBA" id="ARBA00023134"/>
    </source>
</evidence>
<reference evidence="5 6" key="1">
    <citation type="journal article" date="2023" name="bioRxiv">
        <title>Conserved and derived expression patterns and positive selection on dental genes reveal complex evolutionary context of ever-growing rodent molars.</title>
        <authorList>
            <person name="Calamari Z.T."/>
            <person name="Song A."/>
            <person name="Cohen E."/>
            <person name="Akter M."/>
            <person name="Roy R.D."/>
            <person name="Hallikas O."/>
            <person name="Christensen M.M."/>
            <person name="Li P."/>
            <person name="Marangoni P."/>
            <person name="Jernvall J."/>
            <person name="Klein O.D."/>
        </authorList>
    </citation>
    <scope>NUCLEOTIDE SEQUENCE [LARGE SCALE GENOMIC DNA]</scope>
    <source>
        <strain evidence="5">V071</strain>
    </source>
</reference>
<dbReference type="EMBL" id="JBBHLL010000062">
    <property type="protein sequence ID" value="KAK7821849.1"/>
    <property type="molecule type" value="Genomic_DNA"/>
</dbReference>
<dbReference type="PROSITE" id="PS51720">
    <property type="entry name" value="G_AIG1"/>
    <property type="match status" value="1"/>
</dbReference>
<evidence type="ECO:0000313" key="5">
    <source>
        <dbReference type="EMBL" id="KAK7821849.1"/>
    </source>
</evidence>
<dbReference type="InterPro" id="IPR006703">
    <property type="entry name" value="G_AIG1"/>
</dbReference>
<comment type="similarity">
    <text evidence="1">Belongs to the TRAFAC class TrmE-Era-EngA-EngB-Septin-like GTPase superfamily. AIG1/Toc34/Toc159-like paraseptin GTPase family. IAN subfamily.</text>
</comment>
<keyword evidence="2" id="KW-0547">Nucleotide-binding</keyword>
<dbReference type="SUPFAM" id="SSF52540">
    <property type="entry name" value="P-loop containing nucleoside triphosphate hydrolases"/>
    <property type="match status" value="1"/>
</dbReference>
<evidence type="ECO:0000256" key="2">
    <source>
        <dbReference type="ARBA" id="ARBA00022741"/>
    </source>
</evidence>
<proteinExistence type="inferred from homology"/>
<accession>A0AAW0J6E8</accession>
<keyword evidence="6" id="KW-1185">Reference proteome</keyword>
<dbReference type="InterPro" id="IPR027417">
    <property type="entry name" value="P-loop_NTPase"/>
</dbReference>